<feature type="signal peptide" evidence="1">
    <location>
        <begin position="1"/>
        <end position="29"/>
    </location>
</feature>
<evidence type="ECO:0000313" key="2">
    <source>
        <dbReference type="EMBL" id="EFG08400.1"/>
    </source>
</evidence>
<dbReference type="EMBL" id="CM000913">
    <property type="protein sequence ID" value="EFG08400.1"/>
    <property type="molecule type" value="Genomic_DNA"/>
</dbReference>
<dbReference type="SUPFAM" id="SSF49695">
    <property type="entry name" value="gamma-Crystallin-like"/>
    <property type="match status" value="1"/>
</dbReference>
<evidence type="ECO:0000256" key="1">
    <source>
        <dbReference type="SAM" id="SignalP"/>
    </source>
</evidence>
<name>E2PZY1_STRCL</name>
<dbReference type="RefSeq" id="WP_003961330.1">
    <property type="nucleotide sequence ID" value="NZ_CM000913.1"/>
</dbReference>
<keyword evidence="1" id="KW-0732">Signal</keyword>
<feature type="chain" id="PRO_5003162652" description="Secreted protein" evidence="1">
    <location>
        <begin position="30"/>
        <end position="130"/>
    </location>
</feature>
<keyword evidence="3" id="KW-1185">Reference proteome</keyword>
<dbReference type="Gene3D" id="2.60.20.10">
    <property type="entry name" value="Crystallins"/>
    <property type="match status" value="1"/>
</dbReference>
<dbReference type="GeneID" id="93730147"/>
<evidence type="ECO:0000313" key="3">
    <source>
        <dbReference type="Proteomes" id="UP000002357"/>
    </source>
</evidence>
<dbReference type="InterPro" id="IPR011024">
    <property type="entry name" value="G_crystallin-like"/>
</dbReference>
<accession>E2PZY1</accession>
<dbReference type="Proteomes" id="UP000002357">
    <property type="component" value="Chromosome"/>
</dbReference>
<organism evidence="2 3">
    <name type="scientific">Streptomyces clavuligerus</name>
    <dbReference type="NCBI Taxonomy" id="1901"/>
    <lineage>
        <taxon>Bacteria</taxon>
        <taxon>Bacillati</taxon>
        <taxon>Actinomycetota</taxon>
        <taxon>Actinomycetes</taxon>
        <taxon>Kitasatosporales</taxon>
        <taxon>Streptomycetaceae</taxon>
        <taxon>Streptomyces</taxon>
    </lineage>
</organism>
<dbReference type="AlphaFoldDB" id="E2PZY1"/>
<proteinExistence type="predicted"/>
<gene>
    <name evidence="2" type="ORF">SCLAV_3329</name>
</gene>
<evidence type="ECO:0008006" key="4">
    <source>
        <dbReference type="Google" id="ProtNLM"/>
    </source>
</evidence>
<reference evidence="2 3" key="1">
    <citation type="journal article" date="2010" name="Genome Biol. Evol.">
        <title>The sequence of a 1.8-mb bacterial linear plasmid reveals a rich evolutionary reservoir of secondary metabolic pathways.</title>
        <authorList>
            <person name="Medema M.H."/>
            <person name="Trefzer A."/>
            <person name="Kovalchuk A."/>
            <person name="van den Berg M."/>
            <person name="Mueller U."/>
            <person name="Heijne W."/>
            <person name="Wu L."/>
            <person name="Alam M.T."/>
            <person name="Ronning C.M."/>
            <person name="Nierman W.C."/>
            <person name="Bovenberg R.A.L."/>
            <person name="Breitling R."/>
            <person name="Takano E."/>
        </authorList>
    </citation>
    <scope>NUCLEOTIDE SEQUENCE [LARGE SCALE GENOMIC DNA]</scope>
    <source>
        <strain evidence="3">ATCC 27064 / DSM 738 / JCM 4710 / NBRC 13307 / NCIMB 12785 / NRRL 3585 / VKM Ac-602</strain>
    </source>
</reference>
<protein>
    <recommendedName>
        <fullName evidence="4">Secreted protein</fullName>
    </recommendedName>
</protein>
<dbReference type="KEGG" id="sclf:BB341_11970"/>
<sequence>MIKRLRPAKLVAALASLALALGTASTAEADPKADYQLIAVVYEHANYEGEAYYLYAPPCKAFSKPENINELYDGWNDRISSIDLYTEHKCLIVLFEHTWLGGPRRSIRDDVADLGDWHDRTSSVSFTFRM</sequence>